<dbReference type="EMBL" id="UYYA01004883">
    <property type="protein sequence ID" value="VDM63651.1"/>
    <property type="molecule type" value="Genomic_DNA"/>
</dbReference>
<name>A0A0R3PZQ0_ANGCS</name>
<reference evidence="1 2" key="2">
    <citation type="submission" date="2018-11" db="EMBL/GenBank/DDBJ databases">
        <authorList>
            <consortium name="Pathogen Informatics"/>
        </authorList>
    </citation>
    <scope>NUCLEOTIDE SEQUENCE [LARGE SCALE GENOMIC DNA]</scope>
    <source>
        <strain evidence="1 2">Costa Rica</strain>
    </source>
</reference>
<accession>A0A0R3PZQ0</accession>
<gene>
    <name evidence="1" type="ORF">ACOC_LOCUS12066</name>
</gene>
<reference evidence="3" key="1">
    <citation type="submission" date="2017-02" db="UniProtKB">
        <authorList>
            <consortium name="WormBaseParasite"/>
        </authorList>
    </citation>
    <scope>IDENTIFICATION</scope>
</reference>
<dbReference type="AlphaFoldDB" id="A0A0R3PZQ0"/>
<sequence length="69" mass="7784">MTTSVSKEDSVDFRLWELCSVATEKDDGYEEDGEQTVSKWMLGFEYVGEDIGDLDDEDEAISFSLMGEC</sequence>
<dbReference type="WBParaSite" id="ACOC_0001206501-mRNA-1">
    <property type="protein sequence ID" value="ACOC_0001206501-mRNA-1"/>
    <property type="gene ID" value="ACOC_0001206501"/>
</dbReference>
<dbReference type="Proteomes" id="UP000267027">
    <property type="component" value="Unassembled WGS sequence"/>
</dbReference>
<proteinExistence type="predicted"/>
<keyword evidence="2" id="KW-1185">Reference proteome</keyword>
<protein>
    <submittedName>
        <fullName evidence="3">GYF domain-containing protein</fullName>
    </submittedName>
</protein>
<organism evidence="3">
    <name type="scientific">Angiostrongylus costaricensis</name>
    <name type="common">Nematode worm</name>
    <dbReference type="NCBI Taxonomy" id="334426"/>
    <lineage>
        <taxon>Eukaryota</taxon>
        <taxon>Metazoa</taxon>
        <taxon>Ecdysozoa</taxon>
        <taxon>Nematoda</taxon>
        <taxon>Chromadorea</taxon>
        <taxon>Rhabditida</taxon>
        <taxon>Rhabditina</taxon>
        <taxon>Rhabditomorpha</taxon>
        <taxon>Strongyloidea</taxon>
        <taxon>Metastrongylidae</taxon>
        <taxon>Angiostrongylus</taxon>
    </lineage>
</organism>
<evidence type="ECO:0000313" key="2">
    <source>
        <dbReference type="Proteomes" id="UP000267027"/>
    </source>
</evidence>
<evidence type="ECO:0000313" key="1">
    <source>
        <dbReference type="EMBL" id="VDM63651.1"/>
    </source>
</evidence>
<evidence type="ECO:0000313" key="3">
    <source>
        <dbReference type="WBParaSite" id="ACOC_0001206501-mRNA-1"/>
    </source>
</evidence>